<evidence type="ECO:0000256" key="1">
    <source>
        <dbReference type="SAM" id="Coils"/>
    </source>
</evidence>
<proteinExistence type="predicted"/>
<keyword evidence="1" id="KW-0175">Coiled coil</keyword>
<dbReference type="RefSeq" id="WP_017357779.1">
    <property type="nucleotide sequence ID" value="NZ_LR134515.1"/>
</dbReference>
<dbReference type="Pfam" id="PF24801">
    <property type="entry name" value="FNIII-A_GpJ"/>
    <property type="match status" value="1"/>
</dbReference>
<evidence type="ECO:0000256" key="2">
    <source>
        <dbReference type="SAM" id="MobiDB-lite"/>
    </source>
</evidence>
<evidence type="ECO:0000259" key="6">
    <source>
        <dbReference type="Pfam" id="PF24801"/>
    </source>
</evidence>
<name>A0A448TXM2_ACTPL</name>
<gene>
    <name evidence="7" type="ORF">NCTC10976_00510</name>
</gene>
<feature type="coiled-coil region" evidence="1">
    <location>
        <begin position="1225"/>
        <end position="1281"/>
    </location>
</feature>
<evidence type="ECO:0000313" key="7">
    <source>
        <dbReference type="EMBL" id="VEJ16424.1"/>
    </source>
</evidence>
<dbReference type="InterPro" id="IPR015406">
    <property type="entry name" value="GpJ_CSF"/>
</dbReference>
<protein>
    <submittedName>
        <fullName evidence="7">Phage tail protein</fullName>
    </submittedName>
</protein>
<evidence type="ECO:0000259" key="3">
    <source>
        <dbReference type="Pfam" id="PF09327"/>
    </source>
</evidence>
<feature type="domain" description="Tip attachment protein J Fn3-1" evidence="5">
    <location>
        <begin position="626"/>
        <end position="689"/>
    </location>
</feature>
<evidence type="ECO:0000259" key="5">
    <source>
        <dbReference type="Pfam" id="PF24421"/>
    </source>
</evidence>
<evidence type="ECO:0000259" key="4">
    <source>
        <dbReference type="Pfam" id="PF13550"/>
    </source>
</evidence>
<feature type="region of interest" description="Disordered" evidence="2">
    <location>
        <begin position="1"/>
        <end position="22"/>
    </location>
</feature>
<dbReference type="InterPro" id="IPR013783">
    <property type="entry name" value="Ig-like_fold"/>
</dbReference>
<sequence length="2015" mass="218554">MGGSSGGSSHTPVEAPESGRSAQRVKIVEIISEGEIGGLVDGLKSIYLDNTPIQNSDGSYNFTNVQSEGRTGTQDQDVMSDFDTTEKEIAVSTEVKKTTPLTRTVTDANVTRLRLTLGVQSLFRQEDNGDTNGTSVDFKITVGNATYNLNINGKYSSQYLRALVVDNLPPVPFNIKVERITADSSSQRLQNKTVWASYTEIIDTDFAYPNTAYVGIKFDSETHSNIPTRTYEVYGIKVKVPSNYDPMTRKYTGLWDGTFKIAWTNNPAWVLLDILTNKRYGLGERLGDFGVDKWALYSIAQYCDQLVPDGYGNMEPRFTCNFWMTEQRSAYDVISDLCSIFRGIPVWNGTEMTFIIDRPADPVWTYTNANVINGEFSRQYSAKKSRHNAIQVEYKDKDNAYQSAIEYVSDNDLIRKNGFNLLKVTAFGCTSRGQAYRTGRWILETEKLETETVTFSVGSEGLMHIPGDIIRVTDNHFAGTNLGGRVLSVSDKVVTVDREITLPANSYFSYINAEAKHASIKITKINGTKLTLEAAPAGLKEYDVYSISSQKVTSRLYRCMTITEDDGKYTITALQHEPQKEAIVDNGASFEPVSTSLLSGGLQKVSNADVSLSENGVEITFDYAANTTTAVKYQVKLYRNGELYRQLVDVTDTKLTFSNLPDGSYTVEIRAKNERGQLSDPITRTFEINLRIPRFVTKSLLFAIELDWDLPKTATVGNYTELWRASENDVSKAVKVATLAYPQNNYTINGVSLNESYYFFARCGDKAGNKGEFTEGVFGEADHNTENLVNALEGKITQSHLGKSLIESLKADIDEAVGGESKERQGAVANALAQILAETQARVKALQDEAKARTAAITAETNNRTKAIQAESANLTKKIQDEANARGTAITQLQQTDAQQAQLITAVTAKADQAIAGLQEEKTARANADKAEAQARNALTSRVASAESSISNIQSTKASKTEVASLAQQSLQAVWQADAQAKIDALKVGGRNYLIGSAPDSDYWFYSKHGSSLATGEFDDCLIWRSNGEINTYWKQWQCIGYAERNVKKITPPLNELENGDIVTLSFEAQSTIDTSIYFALAFDVTSGSRVDGINSGLAIAKSETWVKYSVTRTISANKPELYKGTRLLLNPSALLGDNVLKVRKIKLELGTVATDWTPAPEEADSAISAVSADLTSYKQTQATKEQATSQQINGLTTRLASAESGISRVEKAVSDNQSSTATQLNQLSANLTKAQTDLNAKITQEQTARANGDKANSDKITEITSRVNNAESTIRNLQSTSASKKEVASIAQNELQSIWKSDVKSAIEGISVGGRNYIRDSQFKNGYWRYAKREGSDVCNVNNGVVEIISTGNYWHQYQLSTYDYDDGLNLVEHNSTVTLSVEVQSPDDCPFWVNIRSDTTEGPTTNPINFSGVANNQWQRVSFTGKLIPSKNHKGYRIILATSNTGTIRFRNPKLEIGTIATDWTPAPEDLESKMDSISAKVDTVQQTLANANSALSSRIDSVTASVNDAKSQVSQVSKAVSDVSGKLSATSTLKTQVIAGGRKAIAGIALGAESDGVTTESSVIVMADKFGIVANANDGNVKPVFSVADGQVGIRGDLVVAGSVTRDKLSGGAGENLLYNPIFANNGHGWTYYVDTANIDNAGYSFNANTGVYQSGAYLPTENQFRLQHIRKSITGDVRLGGLYQDMKLTPNTYYCFSVYTGGHRSYVDLNIEGGGIQIIHKSWSGRGRTGGFPDNTKETGVENWYRIWLIFKTNATNSAETNYRLIINTWGQNGQDSPMFIIRRPMLEECNASSTEPSPWSNAGAGPVHGGSIIANTIRGDHIMANQRISSPVIEGGSLNIGNGNFIVDSSGNVTAKKGTFSGDLSGATGTFKGDISAASGTFSGKIYAKNLIDDTAQAFTLQHGKSLTIPAFGKKRIIIVPACFCELRVNSAAGSAAATIQASASITITSSAGGSISGSGSQRGSGASGTVFLSGFFVVNANTATTINYTSSVSGSGEVYCPDIPIIAIC</sequence>
<dbReference type="Pfam" id="PF13550">
    <property type="entry name" value="Phage-tail_3"/>
    <property type="match status" value="1"/>
</dbReference>
<dbReference type="Proteomes" id="UP000275510">
    <property type="component" value="Chromosome"/>
</dbReference>
<dbReference type="InterPro" id="IPR055383">
    <property type="entry name" value="FN3-1_GpJ"/>
</dbReference>
<feature type="domain" description="Tip attachment protein J HDII-ins2" evidence="6">
    <location>
        <begin position="85"/>
        <end position="204"/>
    </location>
</feature>
<evidence type="ECO:0000313" key="8">
    <source>
        <dbReference type="Proteomes" id="UP000275510"/>
    </source>
</evidence>
<feature type="domain" description="Tip attachment protein J central straight fiber" evidence="3">
    <location>
        <begin position="1515"/>
        <end position="1627"/>
    </location>
</feature>
<dbReference type="InterPro" id="IPR053171">
    <property type="entry name" value="Viral_Tip_Attach_Protein"/>
</dbReference>
<dbReference type="PANTHER" id="PTHR36251:SF2">
    <property type="entry name" value="GIFSY-2 PROPHAGE HOST SPECIFICITY PROTEIN J, PHAGE LAMBDA"/>
    <property type="match status" value="1"/>
</dbReference>
<dbReference type="InterPro" id="IPR032876">
    <property type="entry name" value="J_dom"/>
</dbReference>
<accession>A0A448TXM2</accession>
<dbReference type="PANTHER" id="PTHR36251">
    <property type="entry name" value="FELS-1 PROPHAGE HOST SPECIFICITY PROTEIN-RELATED"/>
    <property type="match status" value="1"/>
</dbReference>
<dbReference type="InterPro" id="IPR055385">
    <property type="entry name" value="GpJ_HDII-ins2"/>
</dbReference>
<feature type="domain" description="Tip attachment protein J" evidence="4">
    <location>
        <begin position="325"/>
        <end position="490"/>
    </location>
</feature>
<organism evidence="7 8">
    <name type="scientific">Actinobacillus pleuropneumoniae</name>
    <name type="common">Haemophilus pleuropneumoniae</name>
    <dbReference type="NCBI Taxonomy" id="715"/>
    <lineage>
        <taxon>Bacteria</taxon>
        <taxon>Pseudomonadati</taxon>
        <taxon>Pseudomonadota</taxon>
        <taxon>Gammaproteobacteria</taxon>
        <taxon>Pasteurellales</taxon>
        <taxon>Pasteurellaceae</taxon>
        <taxon>Actinobacillus</taxon>
    </lineage>
</organism>
<dbReference type="Pfam" id="PF24421">
    <property type="entry name" value="Ig_J"/>
    <property type="match status" value="1"/>
</dbReference>
<feature type="coiled-coil region" evidence="1">
    <location>
        <begin position="829"/>
        <end position="856"/>
    </location>
</feature>
<dbReference type="Pfam" id="PF09327">
    <property type="entry name" value="Phage_Tail_Tip"/>
    <property type="match status" value="1"/>
</dbReference>
<dbReference type="EMBL" id="LR134515">
    <property type="protein sequence ID" value="VEJ16424.1"/>
    <property type="molecule type" value="Genomic_DNA"/>
</dbReference>
<reference evidence="7 8" key="1">
    <citation type="submission" date="2018-12" db="EMBL/GenBank/DDBJ databases">
        <authorList>
            <consortium name="Pathogen Informatics"/>
        </authorList>
    </citation>
    <scope>NUCLEOTIDE SEQUENCE [LARGE SCALE GENOMIC DNA]</scope>
    <source>
        <strain evidence="7 8">NCTC10976</strain>
    </source>
</reference>
<dbReference type="Gene3D" id="2.60.40.10">
    <property type="entry name" value="Immunoglobulins"/>
    <property type="match status" value="1"/>
</dbReference>